<comment type="subcellular location">
    <subcellularLocation>
        <location evidence="1">Cell membrane</location>
        <topology evidence="1">Multi-pass membrane protein</topology>
    </subcellularLocation>
</comment>
<dbReference type="STRING" id="915059.NH26_04000"/>
<feature type="transmembrane region" description="Helical" evidence="7">
    <location>
        <begin position="250"/>
        <end position="273"/>
    </location>
</feature>
<evidence type="ECO:0000313" key="8">
    <source>
        <dbReference type="EMBL" id="OHX65568.1"/>
    </source>
</evidence>
<keyword evidence="4 7" id="KW-0812">Transmembrane</keyword>
<dbReference type="GO" id="GO:0005886">
    <property type="term" value="C:plasma membrane"/>
    <property type="evidence" value="ECO:0007669"/>
    <property type="project" value="UniProtKB-SubCell"/>
</dbReference>
<dbReference type="AlphaFoldDB" id="A0A1S1YX52"/>
<reference evidence="8 9" key="1">
    <citation type="journal article" date="2012" name="Int. J. Syst. Evol. Microbiol.">
        <title>Flammeovirga pacifica sp. nov., isolated from deep-sea sediment.</title>
        <authorList>
            <person name="Xu H."/>
            <person name="Fu Y."/>
            <person name="Yang N."/>
            <person name="Ding Z."/>
            <person name="Lai Q."/>
            <person name="Zeng R."/>
        </authorList>
    </citation>
    <scope>NUCLEOTIDE SEQUENCE [LARGE SCALE GENOMIC DNA]</scope>
    <source>
        <strain evidence="9">DSM 24597 / LMG 26175 / WPAGA1</strain>
    </source>
</reference>
<keyword evidence="6 7" id="KW-0472">Membrane</keyword>
<sequence>MTRFLTPSDYAEFGMMMVAVNILQVFQDFSIDEAIVQNNRLNDKQLSKAFWIVLVLGVICFILFNLIYPIFHLFEIIPFPYYPSILLSIFYLFDGISNMMIGKAQIDLNFKLIAQAQIYSVIISSIIGLTLAYCGWGVYALVINFISRYTIQSSIIFFLQQWKPSIELEDIGVLKNFAIQRTFSRGINKIFDQLDILVISSLSSAIVVGGYIKAKSIQQQLVMMIQQITKNLFFSYFSKKSEHDLFKKSILMIGVMTLSISIIFYFTAELLFITFFGEIWRESGQLFSILSFLIFTQSIYIFSEIYLNAKGQITFTLKVNIIGKVLLLCCFGLFYFYGLMIFILGVVGVSLILGGVMLLKSLK</sequence>
<feature type="transmembrane region" description="Helical" evidence="7">
    <location>
        <begin position="341"/>
        <end position="359"/>
    </location>
</feature>
<dbReference type="InterPro" id="IPR050833">
    <property type="entry name" value="Poly_Biosynth_Transport"/>
</dbReference>
<dbReference type="Proteomes" id="UP000179797">
    <property type="component" value="Unassembled WGS sequence"/>
</dbReference>
<dbReference type="Pfam" id="PF13440">
    <property type="entry name" value="Polysacc_synt_3"/>
    <property type="match status" value="1"/>
</dbReference>
<evidence type="ECO:0000313" key="9">
    <source>
        <dbReference type="Proteomes" id="UP000179797"/>
    </source>
</evidence>
<evidence type="ECO:0000256" key="7">
    <source>
        <dbReference type="SAM" id="Phobius"/>
    </source>
</evidence>
<evidence type="ECO:0000256" key="2">
    <source>
        <dbReference type="ARBA" id="ARBA00007430"/>
    </source>
</evidence>
<keyword evidence="3" id="KW-1003">Cell membrane</keyword>
<evidence type="ECO:0000256" key="5">
    <source>
        <dbReference type="ARBA" id="ARBA00022989"/>
    </source>
</evidence>
<comment type="caution">
    <text evidence="8">The sequence shown here is derived from an EMBL/GenBank/DDBJ whole genome shotgun (WGS) entry which is preliminary data.</text>
</comment>
<feature type="transmembrane region" description="Helical" evidence="7">
    <location>
        <begin position="49"/>
        <end position="68"/>
    </location>
</feature>
<dbReference type="EMBL" id="JRYR02000001">
    <property type="protein sequence ID" value="OHX65568.1"/>
    <property type="molecule type" value="Genomic_DNA"/>
</dbReference>
<name>A0A1S1YX52_FLAPC</name>
<gene>
    <name evidence="8" type="ORF">NH26_04000</name>
</gene>
<feature type="transmembrane region" description="Helical" evidence="7">
    <location>
        <begin position="80"/>
        <end position="100"/>
    </location>
</feature>
<evidence type="ECO:0000256" key="1">
    <source>
        <dbReference type="ARBA" id="ARBA00004651"/>
    </source>
</evidence>
<keyword evidence="5 7" id="KW-1133">Transmembrane helix</keyword>
<keyword evidence="9" id="KW-1185">Reference proteome</keyword>
<evidence type="ECO:0000256" key="3">
    <source>
        <dbReference type="ARBA" id="ARBA00022475"/>
    </source>
</evidence>
<feature type="transmembrane region" description="Helical" evidence="7">
    <location>
        <begin position="112"/>
        <end position="133"/>
    </location>
</feature>
<organism evidence="8 9">
    <name type="scientific">Flammeovirga pacifica</name>
    <dbReference type="NCBI Taxonomy" id="915059"/>
    <lineage>
        <taxon>Bacteria</taxon>
        <taxon>Pseudomonadati</taxon>
        <taxon>Bacteroidota</taxon>
        <taxon>Cytophagia</taxon>
        <taxon>Cytophagales</taxon>
        <taxon>Flammeovirgaceae</taxon>
        <taxon>Flammeovirga</taxon>
    </lineage>
</organism>
<feature type="transmembrane region" description="Helical" evidence="7">
    <location>
        <begin position="194"/>
        <end position="214"/>
    </location>
</feature>
<dbReference type="OrthoDB" id="9770347at2"/>
<comment type="similarity">
    <text evidence="2">Belongs to the polysaccharide synthase family.</text>
</comment>
<accession>A0A1S1YX52</accession>
<protein>
    <recommendedName>
        <fullName evidence="10">Polysaccharide biosynthesis protein C-terminal domain-containing protein</fullName>
    </recommendedName>
</protein>
<evidence type="ECO:0000256" key="6">
    <source>
        <dbReference type="ARBA" id="ARBA00023136"/>
    </source>
</evidence>
<proteinExistence type="inferred from homology"/>
<dbReference type="PANTHER" id="PTHR30250:SF10">
    <property type="entry name" value="LIPOPOLYSACCHARIDE BIOSYNTHESIS PROTEIN WZXC"/>
    <property type="match status" value="1"/>
</dbReference>
<evidence type="ECO:0008006" key="10">
    <source>
        <dbReference type="Google" id="ProtNLM"/>
    </source>
</evidence>
<feature type="transmembrane region" description="Helical" evidence="7">
    <location>
        <begin position="285"/>
        <end position="303"/>
    </location>
</feature>
<dbReference type="PANTHER" id="PTHR30250">
    <property type="entry name" value="PST FAMILY PREDICTED COLANIC ACID TRANSPORTER"/>
    <property type="match status" value="1"/>
</dbReference>
<evidence type="ECO:0000256" key="4">
    <source>
        <dbReference type="ARBA" id="ARBA00022692"/>
    </source>
</evidence>
<feature type="transmembrane region" description="Helical" evidence="7">
    <location>
        <begin position="315"/>
        <end position="335"/>
    </location>
</feature>